<dbReference type="GO" id="GO:0004519">
    <property type="term" value="F:endonuclease activity"/>
    <property type="evidence" value="ECO:0007669"/>
    <property type="project" value="InterPro"/>
</dbReference>
<sequence>METNLNQSGIYAITSPSGKRYVGSAVNIRRRWREHKRELARGNHHCKALQHAHNKYNGEFVWSVLLLCHKEELTREEQAQFDMAGVGTLYNSAPRAGSTLGVVPGTATRQKMSLAKIGKKYAPGRQGPMLGRKHSEASKQKMCGRKLSEEHAAKLVAAATGRVKSADEVAKILSKKRGRKLSNNSSGYVGVTLHKRTLTWDANVRLNKRLLYLGSYPTPELANQARQNFDRILRFYDTSWSDL</sequence>
<evidence type="ECO:0000256" key="3">
    <source>
        <dbReference type="ARBA" id="ARBA00022842"/>
    </source>
</evidence>
<dbReference type="InterPro" id="IPR035901">
    <property type="entry name" value="GIY-YIG_endonuc_sf"/>
</dbReference>
<proteinExistence type="predicted"/>
<protein>
    <submittedName>
        <fullName evidence="5">GIY-YIG nuclease</fullName>
    </submittedName>
</protein>
<evidence type="ECO:0000313" key="5">
    <source>
        <dbReference type="EMBL" id="XBN74681.1"/>
    </source>
</evidence>
<dbReference type="InterPro" id="IPR016177">
    <property type="entry name" value="DNA-bd_dom_sf"/>
</dbReference>
<comment type="cofactor">
    <cofactor evidence="1">
        <name>Mg(2+)</name>
        <dbReference type="ChEBI" id="CHEBI:18420"/>
    </cofactor>
</comment>
<dbReference type="Gene3D" id="3.40.1440.10">
    <property type="entry name" value="GIY-YIG endonuclease"/>
    <property type="match status" value="1"/>
</dbReference>
<accession>A0AAU7J8D3</accession>
<organism evidence="5">
    <name type="scientific">Xanthomonas phage MK21</name>
    <dbReference type="NCBI Taxonomy" id="3148942"/>
    <lineage>
        <taxon>Viruses</taxon>
        <taxon>Duplodnaviria</taxon>
        <taxon>Heunggongvirae</taxon>
        <taxon>Uroviricota</taxon>
        <taxon>Caudoviricetes</taxon>
    </lineage>
</organism>
<dbReference type="EMBL" id="PP780467">
    <property type="protein sequence ID" value="XBN74681.1"/>
    <property type="molecule type" value="Genomic_DNA"/>
</dbReference>
<dbReference type="GO" id="GO:0003677">
    <property type="term" value="F:DNA binding"/>
    <property type="evidence" value="ECO:0007669"/>
    <property type="project" value="InterPro"/>
</dbReference>
<dbReference type="SUPFAM" id="SSF82771">
    <property type="entry name" value="GIY-YIG endonuclease"/>
    <property type="match status" value="1"/>
</dbReference>
<name>A0AAU7J8D3_9CAUD</name>
<evidence type="ECO:0000256" key="1">
    <source>
        <dbReference type="ARBA" id="ARBA00001946"/>
    </source>
</evidence>
<reference evidence="5" key="1">
    <citation type="submission" date="2024-05" db="EMBL/GenBank/DDBJ databases">
        <authorList>
            <person name="Kwon M."/>
            <person name="Moon K."/>
        </authorList>
    </citation>
    <scope>NUCLEOTIDE SEQUENCE</scope>
</reference>
<dbReference type="InterPro" id="IPR003611">
    <property type="entry name" value="NUMOD3"/>
</dbReference>
<dbReference type="NCBIfam" id="TIGR01453">
    <property type="entry name" value="grpIintron_endo"/>
    <property type="match status" value="1"/>
</dbReference>
<dbReference type="Pfam" id="PF01541">
    <property type="entry name" value="GIY-YIG"/>
    <property type="match status" value="1"/>
</dbReference>
<dbReference type="PROSITE" id="PS50164">
    <property type="entry name" value="GIY_YIG"/>
    <property type="match status" value="1"/>
</dbReference>
<dbReference type="SMART" id="SM00465">
    <property type="entry name" value="GIYc"/>
    <property type="match status" value="1"/>
</dbReference>
<keyword evidence="3" id="KW-0460">Magnesium</keyword>
<evidence type="ECO:0000256" key="2">
    <source>
        <dbReference type="ARBA" id="ARBA00010045"/>
    </source>
</evidence>
<dbReference type="InterPro" id="IPR006350">
    <property type="entry name" value="Intron_endoG1"/>
</dbReference>
<feature type="domain" description="GIY-YIG" evidence="4">
    <location>
        <begin position="6"/>
        <end position="92"/>
    </location>
</feature>
<dbReference type="Pfam" id="PF07460">
    <property type="entry name" value="NUMOD3"/>
    <property type="match status" value="2"/>
</dbReference>
<evidence type="ECO:0000259" key="4">
    <source>
        <dbReference type="PROSITE" id="PS50164"/>
    </source>
</evidence>
<dbReference type="InterPro" id="IPR000305">
    <property type="entry name" value="GIY-YIG_endonuc"/>
</dbReference>
<reference evidence="5" key="2">
    <citation type="submission" date="2024-06" db="EMBL/GenBank/DDBJ databases">
        <title>Novel bacteriophage MK21 infecting Xanthomonas citri.</title>
        <authorList>
            <person name="Song S.-H."/>
            <person name="Lee A.H."/>
            <person name="Choi K.-M."/>
            <person name="Oh D."/>
            <person name="Park J.-G."/>
        </authorList>
    </citation>
    <scope>NUCLEOTIDE SEQUENCE</scope>
</reference>
<comment type="similarity">
    <text evidence="2">To endonucleases of group I introns of fungi and phage.</text>
</comment>
<dbReference type="SUPFAM" id="SSF54171">
    <property type="entry name" value="DNA-binding domain"/>
    <property type="match status" value="1"/>
</dbReference>
<dbReference type="SUPFAM" id="SSF64496">
    <property type="entry name" value="DNA-binding domain of intron-encoded endonucleases"/>
    <property type="match status" value="1"/>
</dbReference>